<proteinExistence type="predicted"/>
<gene>
    <name evidence="1" type="ORF">B0I18_105210</name>
</gene>
<name>A0A2P8D344_9BACT</name>
<dbReference type="PROSITE" id="PS51257">
    <property type="entry name" value="PROKAR_LIPOPROTEIN"/>
    <property type="match status" value="1"/>
</dbReference>
<evidence type="ECO:0000313" key="2">
    <source>
        <dbReference type="Proteomes" id="UP000240572"/>
    </source>
</evidence>
<dbReference type="AlphaFoldDB" id="A0A2P8D344"/>
<dbReference type="EMBL" id="PYGD01000005">
    <property type="protein sequence ID" value="PSK91625.1"/>
    <property type="molecule type" value="Genomic_DNA"/>
</dbReference>
<organism evidence="1 2">
    <name type="scientific">Taibaiella chishuiensis</name>
    <dbReference type="NCBI Taxonomy" id="1434707"/>
    <lineage>
        <taxon>Bacteria</taxon>
        <taxon>Pseudomonadati</taxon>
        <taxon>Bacteroidota</taxon>
        <taxon>Chitinophagia</taxon>
        <taxon>Chitinophagales</taxon>
        <taxon>Chitinophagaceae</taxon>
        <taxon>Taibaiella</taxon>
    </lineage>
</organism>
<dbReference type="OrthoDB" id="706345at2"/>
<comment type="caution">
    <text evidence="1">The sequence shown here is derived from an EMBL/GenBank/DDBJ whole genome shotgun (WGS) entry which is preliminary data.</text>
</comment>
<sequence length="170" mass="19071">MKKYGLLLLAIMIALVSCSGRLDYGYNEKVTSLFYSCKEKLDDEHGKLMDGGFDKDTSDHQSFEMALKEAKRLGAYCKEIREEAETVTHSEAANAFHAAVINYMSQIETAYTPLLVQYVTQQDSSDRKATRLQLATRKAELGALEDKCLEVQLQFLDKAGIKINEASSKQ</sequence>
<accession>A0A2P8D344</accession>
<dbReference type="RefSeq" id="WP_106523519.1">
    <property type="nucleotide sequence ID" value="NZ_PYGD01000005.1"/>
</dbReference>
<dbReference type="Proteomes" id="UP000240572">
    <property type="component" value="Unassembled WGS sequence"/>
</dbReference>
<protein>
    <recommendedName>
        <fullName evidence="3">Lipoprotein</fullName>
    </recommendedName>
</protein>
<evidence type="ECO:0008006" key="3">
    <source>
        <dbReference type="Google" id="ProtNLM"/>
    </source>
</evidence>
<reference evidence="1 2" key="1">
    <citation type="submission" date="2018-03" db="EMBL/GenBank/DDBJ databases">
        <title>Genomic Encyclopedia of Type Strains, Phase III (KMG-III): the genomes of soil and plant-associated and newly described type strains.</title>
        <authorList>
            <person name="Whitman W."/>
        </authorList>
    </citation>
    <scope>NUCLEOTIDE SEQUENCE [LARGE SCALE GENOMIC DNA]</scope>
    <source>
        <strain evidence="1 2">CGMCC 1.12700</strain>
    </source>
</reference>
<keyword evidence="2" id="KW-1185">Reference proteome</keyword>
<evidence type="ECO:0000313" key="1">
    <source>
        <dbReference type="EMBL" id="PSK91625.1"/>
    </source>
</evidence>